<dbReference type="PANTHER" id="PTHR40469:SF2">
    <property type="entry name" value="GALACTOSE-BINDING DOMAIN-LIKE SUPERFAMILY PROTEIN"/>
    <property type="match status" value="1"/>
</dbReference>
<dbReference type="Proteomes" id="UP000253426">
    <property type="component" value="Unassembled WGS sequence"/>
</dbReference>
<evidence type="ECO:0000313" key="4">
    <source>
        <dbReference type="EMBL" id="RBP46593.1"/>
    </source>
</evidence>
<evidence type="ECO:0000313" key="5">
    <source>
        <dbReference type="Proteomes" id="UP000253426"/>
    </source>
</evidence>
<evidence type="ECO:0000256" key="1">
    <source>
        <dbReference type="SAM" id="MobiDB-lite"/>
    </source>
</evidence>
<accession>A0A366HUI7</accession>
<evidence type="ECO:0000256" key="2">
    <source>
        <dbReference type="SAM" id="SignalP"/>
    </source>
</evidence>
<sequence>MLRRLFAPLALLAVVTAAAVFAAPAATPKKKILFFSKSSGFEHSVISWKKENPSWAEKVLLELGGKHNWEFTFSKDGSKFSKDYLAQFDAVFFYTTGNLLEPGTDGQPAMTAEGKQALFDYVRSGKGFLGTHSASDTFHTDNESKKGPERFKNHGDKADPYVRFLGAEFIKHGAQQPATVRVTNPKFPGFEKVGAEYSFPEEWYSLKDFTQDIHVLSVIDAPSMKGDEYKRPPFPITWARKEGDGRVWYTAMGHREDVWTNPIFQDILVGGIKWALGEVQAEVPPNLKEVAPEASTNPPYVEPKPAAPKPAKPKTEAPKAATAN</sequence>
<dbReference type="OrthoDB" id="9785923at2"/>
<dbReference type="AlphaFoldDB" id="A0A366HUI7"/>
<feature type="chain" id="PRO_5016743403" description="ThuA-like domain-containing protein" evidence="2">
    <location>
        <begin position="23"/>
        <end position="324"/>
    </location>
</feature>
<dbReference type="PANTHER" id="PTHR40469">
    <property type="entry name" value="SECRETED GLYCOSYL HYDROLASE"/>
    <property type="match status" value="1"/>
</dbReference>
<keyword evidence="5" id="KW-1185">Reference proteome</keyword>
<proteinExistence type="predicted"/>
<protein>
    <recommendedName>
        <fullName evidence="3">ThuA-like domain-containing protein</fullName>
    </recommendedName>
</protein>
<gene>
    <name evidence="4" type="ORF">DES53_102985</name>
</gene>
<dbReference type="InterPro" id="IPR029062">
    <property type="entry name" value="Class_I_gatase-like"/>
</dbReference>
<evidence type="ECO:0000259" key="3">
    <source>
        <dbReference type="Pfam" id="PF06283"/>
    </source>
</evidence>
<keyword evidence="2" id="KW-0732">Signal</keyword>
<dbReference type="Gene3D" id="3.40.50.880">
    <property type="match status" value="1"/>
</dbReference>
<dbReference type="SUPFAM" id="SSF52317">
    <property type="entry name" value="Class I glutamine amidotransferase-like"/>
    <property type="match status" value="1"/>
</dbReference>
<dbReference type="InterPro" id="IPR029010">
    <property type="entry name" value="ThuA-like"/>
</dbReference>
<organism evidence="4 5">
    <name type="scientific">Roseimicrobium gellanilyticum</name>
    <dbReference type="NCBI Taxonomy" id="748857"/>
    <lineage>
        <taxon>Bacteria</taxon>
        <taxon>Pseudomonadati</taxon>
        <taxon>Verrucomicrobiota</taxon>
        <taxon>Verrucomicrobiia</taxon>
        <taxon>Verrucomicrobiales</taxon>
        <taxon>Verrucomicrobiaceae</taxon>
        <taxon>Roseimicrobium</taxon>
    </lineage>
</organism>
<reference evidence="4 5" key="1">
    <citation type="submission" date="2018-06" db="EMBL/GenBank/DDBJ databases">
        <title>Genomic Encyclopedia of Type Strains, Phase IV (KMG-IV): sequencing the most valuable type-strain genomes for metagenomic binning, comparative biology and taxonomic classification.</title>
        <authorList>
            <person name="Goeker M."/>
        </authorList>
    </citation>
    <scope>NUCLEOTIDE SEQUENCE [LARGE SCALE GENOMIC DNA]</scope>
    <source>
        <strain evidence="4 5">DSM 25532</strain>
    </source>
</reference>
<feature type="compositionally biased region" description="Pro residues" evidence="1">
    <location>
        <begin position="300"/>
        <end position="310"/>
    </location>
</feature>
<feature type="region of interest" description="Disordered" evidence="1">
    <location>
        <begin position="287"/>
        <end position="324"/>
    </location>
</feature>
<dbReference type="RefSeq" id="WP_113958095.1">
    <property type="nucleotide sequence ID" value="NZ_QNRR01000002.1"/>
</dbReference>
<dbReference type="EMBL" id="QNRR01000002">
    <property type="protein sequence ID" value="RBP46593.1"/>
    <property type="molecule type" value="Genomic_DNA"/>
</dbReference>
<dbReference type="Pfam" id="PF06283">
    <property type="entry name" value="ThuA"/>
    <property type="match status" value="1"/>
</dbReference>
<comment type="caution">
    <text evidence="4">The sequence shown here is derived from an EMBL/GenBank/DDBJ whole genome shotgun (WGS) entry which is preliminary data.</text>
</comment>
<name>A0A366HUI7_9BACT</name>
<feature type="signal peptide" evidence="2">
    <location>
        <begin position="1"/>
        <end position="22"/>
    </location>
</feature>
<feature type="domain" description="ThuA-like" evidence="3">
    <location>
        <begin position="31"/>
        <end position="275"/>
    </location>
</feature>